<keyword evidence="2" id="KW-1185">Reference proteome</keyword>
<dbReference type="Proteomes" id="UP000014216">
    <property type="component" value="Unassembled WGS sequence"/>
</dbReference>
<proteinExistence type="predicted"/>
<evidence type="ECO:0000313" key="2">
    <source>
        <dbReference type="Proteomes" id="UP000014216"/>
    </source>
</evidence>
<organism evidence="1 2">
    <name type="scientific">Desulfotignum phosphitoxidans DSM 13687</name>
    <dbReference type="NCBI Taxonomy" id="1286635"/>
    <lineage>
        <taxon>Bacteria</taxon>
        <taxon>Pseudomonadati</taxon>
        <taxon>Thermodesulfobacteriota</taxon>
        <taxon>Desulfobacteria</taxon>
        <taxon>Desulfobacterales</taxon>
        <taxon>Desulfobacteraceae</taxon>
        <taxon>Desulfotignum</taxon>
    </lineage>
</organism>
<evidence type="ECO:0008006" key="3">
    <source>
        <dbReference type="Google" id="ProtNLM"/>
    </source>
</evidence>
<evidence type="ECO:0000313" key="1">
    <source>
        <dbReference type="EMBL" id="EMS81757.1"/>
    </source>
</evidence>
<sequence length="124" mass="14397">MKKLCTKWFKKWAEKALIKRSHLIEAIDNIEKGLSVADLGNNLFKIRVKRSGQGKRSGFRTIVAYRKEDRAIFLYGFGKNEKSNIEKAELHYLKKLGNDLLAIDVQQLEGFLEKQILFDLEVLK</sequence>
<protein>
    <recommendedName>
        <fullName evidence="3">Type II toxin-antitoxin system RelE/ParE family toxin</fullName>
    </recommendedName>
</protein>
<dbReference type="OrthoDB" id="9812066at2"/>
<comment type="caution">
    <text evidence="1">The sequence shown here is derived from an EMBL/GenBank/DDBJ whole genome shotgun (WGS) entry which is preliminary data.</text>
</comment>
<gene>
    <name evidence="1" type="ORF">Dpo_1c08990</name>
</gene>
<dbReference type="RefSeq" id="WP_006964529.1">
    <property type="nucleotide sequence ID" value="NZ_APJX01000001.1"/>
</dbReference>
<name>S0G868_9BACT</name>
<accession>S0G868</accession>
<dbReference type="Pfam" id="PF06296">
    <property type="entry name" value="RelE"/>
    <property type="match status" value="1"/>
</dbReference>
<dbReference type="EMBL" id="APJX01000001">
    <property type="protein sequence ID" value="EMS81757.1"/>
    <property type="molecule type" value="Genomic_DNA"/>
</dbReference>
<reference evidence="1 2" key="1">
    <citation type="journal article" date="2013" name="Genome Announc.">
        <title>Draft Genome Sequence of Desulfotignum phosphitoxidans DSM 13687 Strain FiPS-3.</title>
        <authorList>
            <person name="Poehlein A."/>
            <person name="Daniel R."/>
            <person name="Simeonova D.D."/>
        </authorList>
    </citation>
    <scope>NUCLEOTIDE SEQUENCE [LARGE SCALE GENOMIC DNA]</scope>
    <source>
        <strain evidence="1 2">DSM 13687</strain>
    </source>
</reference>
<dbReference type="AlphaFoldDB" id="S0G868"/>
<dbReference type="PIRSF" id="PIRSF018634">
    <property type="entry name" value="UCP018634"/>
    <property type="match status" value="1"/>
</dbReference>
<dbReference type="InterPro" id="IPR009387">
    <property type="entry name" value="HigB-2"/>
</dbReference>